<feature type="transmembrane region" description="Helical" evidence="1">
    <location>
        <begin position="29"/>
        <end position="48"/>
    </location>
</feature>
<dbReference type="RefSeq" id="WP_072063822.1">
    <property type="nucleotide sequence ID" value="NZ_CVRY01000003.1"/>
</dbReference>
<feature type="transmembrane region" description="Helical" evidence="1">
    <location>
        <begin position="131"/>
        <end position="147"/>
    </location>
</feature>
<organism evidence="2 3">
    <name type="scientific">Proteus penneri</name>
    <dbReference type="NCBI Taxonomy" id="102862"/>
    <lineage>
        <taxon>Bacteria</taxon>
        <taxon>Pseudomonadati</taxon>
        <taxon>Pseudomonadota</taxon>
        <taxon>Gammaproteobacteria</taxon>
        <taxon>Enterobacterales</taxon>
        <taxon>Morganellaceae</taxon>
        <taxon>Proteus</taxon>
    </lineage>
</organism>
<evidence type="ECO:0000313" key="3">
    <source>
        <dbReference type="Proteomes" id="UP000183920"/>
    </source>
</evidence>
<feature type="transmembrane region" description="Helical" evidence="1">
    <location>
        <begin position="63"/>
        <end position="86"/>
    </location>
</feature>
<protein>
    <submittedName>
        <fullName evidence="2">Uncharacterized protein</fullName>
    </submittedName>
</protein>
<dbReference type="EMBL" id="CVRY01000003">
    <property type="protein sequence ID" value="CRL62257.1"/>
    <property type="molecule type" value="Genomic_DNA"/>
</dbReference>
<feature type="transmembrane region" description="Helical" evidence="1">
    <location>
        <begin position="319"/>
        <end position="339"/>
    </location>
</feature>
<proteinExistence type="predicted"/>
<evidence type="ECO:0000256" key="1">
    <source>
        <dbReference type="SAM" id="Phobius"/>
    </source>
</evidence>
<dbReference type="AlphaFoldDB" id="A0A0G4Q8H9"/>
<reference evidence="3" key="1">
    <citation type="submission" date="2015-06" db="EMBL/GenBank/DDBJ databases">
        <authorList>
            <person name="Urmite Genomes"/>
        </authorList>
    </citation>
    <scope>NUCLEOTIDE SEQUENCE [LARGE SCALE GENOMIC DNA]</scope>
    <source>
        <strain evidence="3">CSUR P1867</strain>
    </source>
</reference>
<keyword evidence="1" id="KW-0812">Transmembrane</keyword>
<feature type="transmembrane region" description="Helical" evidence="1">
    <location>
        <begin position="107"/>
        <end position="125"/>
    </location>
</feature>
<evidence type="ECO:0000313" key="2">
    <source>
        <dbReference type="EMBL" id="CRL62257.1"/>
    </source>
</evidence>
<keyword evidence="1" id="KW-0472">Membrane</keyword>
<name>A0A0G4Q8H9_9GAMM</name>
<accession>A0A0G4Q8H9</accession>
<keyword evidence="1" id="KW-1133">Transmembrane helix</keyword>
<sequence>MLIYFFIGCTVGALIYFLRSKRSKKKKNNLSIVPFLGIAFAAGNYLFFSRETDVYPSGENSVVNLISCIAFAVILLFAYGISNHIANIGEKAIKNYHQLQNEGSSKFSALINTVFISLLLLSLSFSLFIDQRLFFLSFVLMFVYQIVKRTPEKRFLRFQKILATSKIRSLAIGLVEIGGKITAGEKLISRLGKKECYGYIYYEYNVSTNKEGKKSYHQTLYEKKINNFTMTDDSGSIQVLAADKPLVHLGIEPHQDLEYNNKRFKEYILEADATYLLIGSAETINDKVVITHSAPHYLLGLSPQDYVVRWNKARPFRRNATIIVIIALFVIFSILAIPMEYQDGILTLYFNNTSSFW</sequence>
<gene>
    <name evidence="2" type="ORF">BN1804_01879</name>
</gene>
<dbReference type="Proteomes" id="UP000183920">
    <property type="component" value="Unassembled WGS sequence"/>
</dbReference>